<sequence>MTILGVSLLLLQTSFLETWQRAEFMWWVRYFGCTSIGLGMSQEVLPWTPLAKHLFNPVVLSGLALRVRPWIDSVCTNLD</sequence>
<dbReference type="Proteomes" id="UP001363622">
    <property type="component" value="Unassembled WGS sequence"/>
</dbReference>
<keyword evidence="2" id="KW-1185">Reference proteome</keyword>
<organism evidence="1 2">
    <name type="scientific">Phyllosticta citriasiana</name>
    <dbReference type="NCBI Taxonomy" id="595635"/>
    <lineage>
        <taxon>Eukaryota</taxon>
        <taxon>Fungi</taxon>
        <taxon>Dikarya</taxon>
        <taxon>Ascomycota</taxon>
        <taxon>Pezizomycotina</taxon>
        <taxon>Dothideomycetes</taxon>
        <taxon>Dothideomycetes incertae sedis</taxon>
        <taxon>Botryosphaeriales</taxon>
        <taxon>Phyllostictaceae</taxon>
        <taxon>Phyllosticta</taxon>
    </lineage>
</organism>
<name>A0ABR1KJL3_9PEZI</name>
<accession>A0ABR1KJL3</accession>
<evidence type="ECO:0000313" key="1">
    <source>
        <dbReference type="EMBL" id="KAK7516267.1"/>
    </source>
</evidence>
<protein>
    <submittedName>
        <fullName evidence="1">Uncharacterized protein</fullName>
    </submittedName>
</protein>
<proteinExistence type="predicted"/>
<evidence type="ECO:0000313" key="2">
    <source>
        <dbReference type="Proteomes" id="UP001363622"/>
    </source>
</evidence>
<comment type="caution">
    <text evidence="1">The sequence shown here is derived from an EMBL/GenBank/DDBJ whole genome shotgun (WGS) entry which is preliminary data.</text>
</comment>
<gene>
    <name evidence="1" type="ORF">IWZ03DRAFT_377645</name>
</gene>
<dbReference type="EMBL" id="JBBPHU010000006">
    <property type="protein sequence ID" value="KAK7516267.1"/>
    <property type="molecule type" value="Genomic_DNA"/>
</dbReference>
<reference evidence="1 2" key="1">
    <citation type="submission" date="2024-04" db="EMBL/GenBank/DDBJ databases">
        <title>Phyllosticta paracitricarpa is synonymous to the EU quarantine fungus P. citricarpa based on phylogenomic analyses.</title>
        <authorList>
            <consortium name="Lawrence Berkeley National Laboratory"/>
            <person name="Van Ingen-Buijs V.A."/>
            <person name="Van Westerhoven A.C."/>
            <person name="Haridas S."/>
            <person name="Skiadas P."/>
            <person name="Martin F."/>
            <person name="Groenewald J.Z."/>
            <person name="Crous P.W."/>
            <person name="Seidl M.F."/>
        </authorList>
    </citation>
    <scope>NUCLEOTIDE SEQUENCE [LARGE SCALE GENOMIC DNA]</scope>
    <source>
        <strain evidence="1 2">CBS 123371</strain>
    </source>
</reference>